<name>A0AAE1WXU6_9LAMI</name>
<dbReference type="Proteomes" id="UP001289374">
    <property type="component" value="Unassembled WGS sequence"/>
</dbReference>
<dbReference type="Gene3D" id="3.40.50.300">
    <property type="entry name" value="P-loop containing nucleotide triphosphate hydrolases"/>
    <property type="match status" value="1"/>
</dbReference>
<reference evidence="5" key="2">
    <citation type="journal article" date="2024" name="Plant">
        <title>Genomic evolution and insights into agronomic trait innovations of Sesamum species.</title>
        <authorList>
            <person name="Miao H."/>
            <person name="Wang L."/>
            <person name="Qu L."/>
            <person name="Liu H."/>
            <person name="Sun Y."/>
            <person name="Le M."/>
            <person name="Wang Q."/>
            <person name="Wei S."/>
            <person name="Zheng Y."/>
            <person name="Lin W."/>
            <person name="Duan Y."/>
            <person name="Cao H."/>
            <person name="Xiong S."/>
            <person name="Wang X."/>
            <person name="Wei L."/>
            <person name="Li C."/>
            <person name="Ma Q."/>
            <person name="Ju M."/>
            <person name="Zhao R."/>
            <person name="Li G."/>
            <person name="Mu C."/>
            <person name="Tian Q."/>
            <person name="Mei H."/>
            <person name="Zhang T."/>
            <person name="Gao T."/>
            <person name="Zhang H."/>
        </authorList>
    </citation>
    <scope>NUCLEOTIDE SEQUENCE</scope>
    <source>
        <strain evidence="5">K16</strain>
    </source>
</reference>
<dbReference type="GO" id="GO:0008146">
    <property type="term" value="F:sulfotransferase activity"/>
    <property type="evidence" value="ECO:0007669"/>
    <property type="project" value="InterPro"/>
</dbReference>
<protein>
    <recommendedName>
        <fullName evidence="3">Sulfotransferase</fullName>
        <ecNumber evidence="3">2.8.2.-</ecNumber>
    </recommendedName>
</protein>
<dbReference type="InterPro" id="IPR027417">
    <property type="entry name" value="P-loop_NTPase"/>
</dbReference>
<sequence>MEKNEVDNSSNDEFQELLQTLEQQPNWDGRRILKCDGFWFPARNPLDQFVSHHRFLLENKNEKDAVPLEVDEVPFSAEEENQGMIEQISRLCSFENLKNLEVNKSGYAGGAPIKNSSLFRKGEVGDWINNLTPEMAERVKNLMESKFQDSGLIFKI</sequence>
<keyword evidence="2 3" id="KW-0808">Transferase</keyword>
<dbReference type="SUPFAM" id="SSF52540">
    <property type="entry name" value="P-loop containing nucleoside triphosphate hydrolases"/>
    <property type="match status" value="1"/>
</dbReference>
<comment type="caution">
    <text evidence="5">The sequence shown here is derived from an EMBL/GenBank/DDBJ whole genome shotgun (WGS) entry which is preliminary data.</text>
</comment>
<evidence type="ECO:0000313" key="6">
    <source>
        <dbReference type="Proteomes" id="UP001289374"/>
    </source>
</evidence>
<evidence type="ECO:0000313" key="5">
    <source>
        <dbReference type="EMBL" id="KAK4401127.1"/>
    </source>
</evidence>
<keyword evidence="6" id="KW-1185">Reference proteome</keyword>
<dbReference type="EC" id="2.8.2.-" evidence="3"/>
<evidence type="ECO:0000256" key="1">
    <source>
        <dbReference type="ARBA" id="ARBA00005771"/>
    </source>
</evidence>
<accession>A0AAE1WXU6</accession>
<evidence type="ECO:0000256" key="2">
    <source>
        <dbReference type="ARBA" id="ARBA00022679"/>
    </source>
</evidence>
<dbReference type="PANTHER" id="PTHR11783">
    <property type="entry name" value="SULFOTRANSFERASE SULT"/>
    <property type="match status" value="1"/>
</dbReference>
<dbReference type="AlphaFoldDB" id="A0AAE1WXU6"/>
<dbReference type="Pfam" id="PF00685">
    <property type="entry name" value="Sulfotransfer_1"/>
    <property type="match status" value="1"/>
</dbReference>
<comment type="similarity">
    <text evidence="1 3">Belongs to the sulfotransferase 1 family.</text>
</comment>
<evidence type="ECO:0000256" key="3">
    <source>
        <dbReference type="RuleBase" id="RU361155"/>
    </source>
</evidence>
<dbReference type="EMBL" id="JACGWL010000006">
    <property type="protein sequence ID" value="KAK4401127.1"/>
    <property type="molecule type" value="Genomic_DNA"/>
</dbReference>
<dbReference type="InterPro" id="IPR000863">
    <property type="entry name" value="Sulfotransferase_dom"/>
</dbReference>
<feature type="domain" description="Sulfotransferase" evidence="4">
    <location>
        <begin position="81"/>
        <end position="151"/>
    </location>
</feature>
<organism evidence="5 6">
    <name type="scientific">Sesamum angolense</name>
    <dbReference type="NCBI Taxonomy" id="2727404"/>
    <lineage>
        <taxon>Eukaryota</taxon>
        <taxon>Viridiplantae</taxon>
        <taxon>Streptophyta</taxon>
        <taxon>Embryophyta</taxon>
        <taxon>Tracheophyta</taxon>
        <taxon>Spermatophyta</taxon>
        <taxon>Magnoliopsida</taxon>
        <taxon>eudicotyledons</taxon>
        <taxon>Gunneridae</taxon>
        <taxon>Pentapetalae</taxon>
        <taxon>asterids</taxon>
        <taxon>lamiids</taxon>
        <taxon>Lamiales</taxon>
        <taxon>Pedaliaceae</taxon>
        <taxon>Sesamum</taxon>
    </lineage>
</organism>
<gene>
    <name evidence="5" type="ORF">Sango_1218800</name>
</gene>
<proteinExistence type="inferred from homology"/>
<reference evidence="5" key="1">
    <citation type="submission" date="2020-06" db="EMBL/GenBank/DDBJ databases">
        <authorList>
            <person name="Li T."/>
            <person name="Hu X."/>
            <person name="Zhang T."/>
            <person name="Song X."/>
            <person name="Zhang H."/>
            <person name="Dai N."/>
            <person name="Sheng W."/>
            <person name="Hou X."/>
            <person name="Wei L."/>
        </authorList>
    </citation>
    <scope>NUCLEOTIDE SEQUENCE</scope>
    <source>
        <strain evidence="5">K16</strain>
        <tissue evidence="5">Leaf</tissue>
    </source>
</reference>
<evidence type="ECO:0000259" key="4">
    <source>
        <dbReference type="Pfam" id="PF00685"/>
    </source>
</evidence>